<evidence type="ECO:0000313" key="1">
    <source>
        <dbReference type="EMBL" id="PRD40681.1"/>
    </source>
</evidence>
<dbReference type="Proteomes" id="UP000239434">
    <property type="component" value="Unassembled WGS sequence"/>
</dbReference>
<protein>
    <submittedName>
        <fullName evidence="1">Uncharacterized protein</fullName>
    </submittedName>
</protein>
<keyword evidence="2" id="KW-1185">Reference proteome</keyword>
<gene>
    <name evidence="1" type="ORF">C5748_25800</name>
</gene>
<name>A0A2S9IJH3_9HYPH</name>
<dbReference type="EMBL" id="PVBR01000035">
    <property type="protein sequence ID" value="PRD40681.1"/>
    <property type="molecule type" value="Genomic_DNA"/>
</dbReference>
<proteinExistence type="predicted"/>
<dbReference type="AlphaFoldDB" id="A0A2S9IJH3"/>
<sequence>MVLERLIEAMETDQALPVRIGPKAFGSAMPEYFHSERETWAMEVHDQIFDGGRHFKRVRSDRRKEIERRAKTTRERITRMEEAFQWVIDFVPSDGRRKCLLSYAMVKARGWEWQRYISNRNRKNPDKIQWKKRTCHDWNSKSLQEIETKLLNSEILLREDGYLRSAQIGAEQTGKSITSDLHAWMAADAKPRDHPEMRIPAPRKE</sequence>
<reference evidence="1 2" key="1">
    <citation type="submission" date="2018-02" db="EMBL/GenBank/DDBJ databases">
        <title>The draft genome of Phyllobacterium sp. 1N-3.</title>
        <authorList>
            <person name="Liu L."/>
            <person name="Li L."/>
            <person name="Zhang X."/>
            <person name="Wang T."/>
            <person name="Liang L."/>
        </authorList>
    </citation>
    <scope>NUCLEOTIDE SEQUENCE [LARGE SCALE GENOMIC DNA]</scope>
    <source>
        <strain evidence="1 2">1N-3</strain>
    </source>
</reference>
<evidence type="ECO:0000313" key="2">
    <source>
        <dbReference type="Proteomes" id="UP000239434"/>
    </source>
</evidence>
<organism evidence="1 2">
    <name type="scientific">Phyllobacterium phragmitis</name>
    <dbReference type="NCBI Taxonomy" id="2670329"/>
    <lineage>
        <taxon>Bacteria</taxon>
        <taxon>Pseudomonadati</taxon>
        <taxon>Pseudomonadota</taxon>
        <taxon>Alphaproteobacteria</taxon>
        <taxon>Hyphomicrobiales</taxon>
        <taxon>Phyllobacteriaceae</taxon>
        <taxon>Phyllobacterium</taxon>
    </lineage>
</organism>
<comment type="caution">
    <text evidence="1">The sequence shown here is derived from an EMBL/GenBank/DDBJ whole genome shotgun (WGS) entry which is preliminary data.</text>
</comment>
<accession>A0A2S9IJH3</accession>